<accession>A0A0F9CJF3</accession>
<protein>
    <submittedName>
        <fullName evidence="1">Uncharacterized protein</fullName>
    </submittedName>
</protein>
<sequence>QALESRVKDLEEAVERFGQGRRGIRFASRSFSVPGPSSAPPLPVSIPPRTDLDLGVSPISAFDNSDDLVGQGVAIKAGSDITILQESATGRLVITNSAAGAAHAILDGGTSHTDSVADGVTRGSIIIGNSTPKWDELVLGATKTYLRSDGTDPAWSTIASSEVLLPVIGSPTYTHVEEMNTLFHSTGWFSGGAISDAGGATVDVAAGTGALRSADTSVTQLLLFDWAGATGQAITNNSIRYVGVAYTGGSPAVTIRTTDNFDDNTDFLLGTVVNESGTLHIQNAPWKIGDHANAMIQRSRGTAPIARDKAVGGLIFSETGTRNVVVSTGALWHGLTSFTVSALNTDPGGAADTFTTYSAGGQEATGVAAWPNTQYDSSGTLTNMDTNRWANLWWYLELDGELVMVYGTAQYTSEARAGEEAVPSTLPNRLQVHGILAARFIFQKSGGTAAAILSSFDTPFSVLGVTDHDNLAGVSTDDHHAQAHASADHTIHGSWKVLYTDGSGDEIELPLQTEGAMLRSTGGTSAPMFSLGMLDTA</sequence>
<reference evidence="1" key="1">
    <citation type="journal article" date="2015" name="Nature">
        <title>Complex archaea that bridge the gap between prokaryotes and eukaryotes.</title>
        <authorList>
            <person name="Spang A."/>
            <person name="Saw J.H."/>
            <person name="Jorgensen S.L."/>
            <person name="Zaremba-Niedzwiedzka K."/>
            <person name="Martijn J."/>
            <person name="Lind A.E."/>
            <person name="van Eijk R."/>
            <person name="Schleper C."/>
            <person name="Guy L."/>
            <person name="Ettema T.J."/>
        </authorList>
    </citation>
    <scope>NUCLEOTIDE SEQUENCE</scope>
</reference>
<feature type="non-terminal residue" evidence="1">
    <location>
        <position position="1"/>
    </location>
</feature>
<comment type="caution">
    <text evidence="1">The sequence shown here is derived from an EMBL/GenBank/DDBJ whole genome shotgun (WGS) entry which is preliminary data.</text>
</comment>
<feature type="non-terminal residue" evidence="1">
    <location>
        <position position="537"/>
    </location>
</feature>
<gene>
    <name evidence="1" type="ORF">LCGC14_2393900</name>
</gene>
<evidence type="ECO:0000313" key="1">
    <source>
        <dbReference type="EMBL" id="KKL26577.1"/>
    </source>
</evidence>
<dbReference type="EMBL" id="LAZR01035792">
    <property type="protein sequence ID" value="KKL26577.1"/>
    <property type="molecule type" value="Genomic_DNA"/>
</dbReference>
<proteinExistence type="predicted"/>
<name>A0A0F9CJF3_9ZZZZ</name>
<organism evidence="1">
    <name type="scientific">marine sediment metagenome</name>
    <dbReference type="NCBI Taxonomy" id="412755"/>
    <lineage>
        <taxon>unclassified sequences</taxon>
        <taxon>metagenomes</taxon>
        <taxon>ecological metagenomes</taxon>
    </lineage>
</organism>
<dbReference type="AlphaFoldDB" id="A0A0F9CJF3"/>